<evidence type="ECO:0000313" key="3">
    <source>
        <dbReference type="Proteomes" id="UP000229681"/>
    </source>
</evidence>
<name>A0A2M8PBB4_9CHLR</name>
<accession>A0A2M8PBB4</accession>
<reference evidence="2 3" key="1">
    <citation type="submission" date="2017-11" db="EMBL/GenBank/DDBJ databases">
        <title>Evolution of Phototrophy in the Chloroflexi Phylum Driven by Horizontal Gene Transfer.</title>
        <authorList>
            <person name="Ward L.M."/>
            <person name="Hemp J."/>
            <person name="Shih P.M."/>
            <person name="Mcglynn S.E."/>
            <person name="Fischer W."/>
        </authorList>
    </citation>
    <scope>NUCLEOTIDE SEQUENCE [LARGE SCALE GENOMIC DNA]</scope>
    <source>
        <strain evidence="2">JP3_13</strain>
    </source>
</reference>
<dbReference type="Gene3D" id="3.30.1380.20">
    <property type="entry name" value="Trafficking protein particle complex subunit 3"/>
    <property type="match status" value="1"/>
</dbReference>
<proteinExistence type="predicted"/>
<dbReference type="InterPro" id="IPR024096">
    <property type="entry name" value="NO_sig/Golgi_transp_ligand-bd"/>
</dbReference>
<evidence type="ECO:0000259" key="1">
    <source>
        <dbReference type="SMART" id="SM00989"/>
    </source>
</evidence>
<evidence type="ECO:0000313" key="2">
    <source>
        <dbReference type="EMBL" id="PJF34848.1"/>
    </source>
</evidence>
<organism evidence="2 3">
    <name type="scientific">Candidatus Thermofonsia Clade 1 bacterium</name>
    <dbReference type="NCBI Taxonomy" id="2364210"/>
    <lineage>
        <taxon>Bacteria</taxon>
        <taxon>Bacillati</taxon>
        <taxon>Chloroflexota</taxon>
        <taxon>Candidatus Thermofontia</taxon>
        <taxon>Candidatus Thermofonsia Clade 1</taxon>
    </lineage>
</organism>
<dbReference type="InterPro" id="IPR004096">
    <property type="entry name" value="V4R"/>
</dbReference>
<dbReference type="EMBL" id="PGTM01000259">
    <property type="protein sequence ID" value="PJF34848.1"/>
    <property type="molecule type" value="Genomic_DNA"/>
</dbReference>
<dbReference type="Proteomes" id="UP000229681">
    <property type="component" value="Unassembled WGS sequence"/>
</dbReference>
<protein>
    <submittedName>
        <fullName evidence="2">4-vinyl reductase</fullName>
    </submittedName>
</protein>
<sequence>MAMEDVMGKNGLNAILNLAGLQQYIDNYPPDNLERQFDFAHFTALQVALEEMYGPRGGRGLALRAGRACFAQGLKNFGALAGAGDLAFKVLPLSAKLRMGLPAMASIFTNFSDQLSVVEEHDDHYAYIIKRCPLCWGRTTDKPVGHTAVGLLQEGLRWVSGGHEFRVVETECKAKGDEHGVFVVYKEPIG</sequence>
<feature type="domain" description="4-vinyl reductase 4VR" evidence="1">
    <location>
        <begin position="124"/>
        <end position="186"/>
    </location>
</feature>
<dbReference type="SMART" id="SM00989">
    <property type="entry name" value="V4R"/>
    <property type="match status" value="1"/>
</dbReference>
<dbReference type="SUPFAM" id="SSF111126">
    <property type="entry name" value="Ligand-binding domain in the NO signalling and Golgi transport"/>
    <property type="match status" value="1"/>
</dbReference>
<comment type="caution">
    <text evidence="2">The sequence shown here is derived from an EMBL/GenBank/DDBJ whole genome shotgun (WGS) entry which is preliminary data.</text>
</comment>
<dbReference type="AlphaFoldDB" id="A0A2M8PBB4"/>
<gene>
    <name evidence="2" type="ORF">CUN49_13595</name>
</gene>